<dbReference type="EMBL" id="FUGD01000088">
    <property type="protein sequence ID" value="SJM37540.1"/>
    <property type="molecule type" value="Genomic_DNA"/>
</dbReference>
<evidence type="ECO:0000313" key="2">
    <source>
        <dbReference type="Proteomes" id="UP000188169"/>
    </source>
</evidence>
<organism evidence="1 2">
    <name type="scientific">Psychrobacter pasteurii</name>
    <dbReference type="NCBI Taxonomy" id="1945520"/>
    <lineage>
        <taxon>Bacteria</taxon>
        <taxon>Pseudomonadati</taxon>
        <taxon>Pseudomonadota</taxon>
        <taxon>Gammaproteobacteria</taxon>
        <taxon>Moraxellales</taxon>
        <taxon>Moraxellaceae</taxon>
        <taxon>Psychrobacter</taxon>
    </lineage>
</organism>
<dbReference type="AlphaFoldDB" id="A0A1R4EGD2"/>
<sequence length="115" mass="13142">MAMIPPHIRNKFSDHPQKITRPVSIRLSEEMISLLKETAEEHGFKRIQGLIRLYIRQGLDRDNDGYTLADDEVFIEKLRANGVSASIIEKAIIDTHSSFATKGLLEEQLEPKNKK</sequence>
<evidence type="ECO:0000313" key="1">
    <source>
        <dbReference type="EMBL" id="SJM37540.1"/>
    </source>
</evidence>
<proteinExistence type="predicted"/>
<gene>
    <name evidence="1" type="ORF">A1019T_01514</name>
</gene>
<reference evidence="2" key="1">
    <citation type="submission" date="2017-02" db="EMBL/GenBank/DDBJ databases">
        <authorList>
            <person name="Mornico D."/>
        </authorList>
    </citation>
    <scope>NUCLEOTIDE SEQUENCE [LARGE SCALE GENOMIC DNA]</scope>
</reference>
<keyword evidence="2" id="KW-1185">Reference proteome</keyword>
<accession>A0A1R4EGD2</accession>
<dbReference type="Proteomes" id="UP000188169">
    <property type="component" value="Unassembled WGS sequence"/>
</dbReference>
<evidence type="ECO:0008006" key="3">
    <source>
        <dbReference type="Google" id="ProtNLM"/>
    </source>
</evidence>
<name>A0A1R4EGD2_9GAMM</name>
<protein>
    <recommendedName>
        <fullName evidence="3">CopG family transcriptional regulator</fullName>
    </recommendedName>
</protein>